<dbReference type="Ensembl" id="ENSGWIT00000047156.1">
    <property type="protein sequence ID" value="ENSGWIP00000043473.1"/>
    <property type="gene ID" value="ENSGWIG00000021731.1"/>
</dbReference>
<reference evidence="1" key="3">
    <citation type="submission" date="2025-09" db="UniProtKB">
        <authorList>
            <consortium name="Ensembl"/>
        </authorList>
    </citation>
    <scope>IDENTIFICATION</scope>
</reference>
<reference evidence="1" key="2">
    <citation type="submission" date="2025-08" db="UniProtKB">
        <authorList>
            <consortium name="Ensembl"/>
        </authorList>
    </citation>
    <scope>IDENTIFICATION</scope>
</reference>
<dbReference type="Proteomes" id="UP000694680">
    <property type="component" value="Chromosome 14"/>
</dbReference>
<proteinExistence type="predicted"/>
<organism evidence="1 2">
    <name type="scientific">Gouania willdenowi</name>
    <name type="common">Blunt-snouted clingfish</name>
    <name type="synonym">Lepadogaster willdenowi</name>
    <dbReference type="NCBI Taxonomy" id="441366"/>
    <lineage>
        <taxon>Eukaryota</taxon>
        <taxon>Metazoa</taxon>
        <taxon>Chordata</taxon>
        <taxon>Craniata</taxon>
        <taxon>Vertebrata</taxon>
        <taxon>Euteleostomi</taxon>
        <taxon>Actinopterygii</taxon>
        <taxon>Neopterygii</taxon>
        <taxon>Teleostei</taxon>
        <taxon>Neoteleostei</taxon>
        <taxon>Acanthomorphata</taxon>
        <taxon>Ovalentaria</taxon>
        <taxon>Blenniimorphae</taxon>
        <taxon>Blenniiformes</taxon>
        <taxon>Gobiesocoidei</taxon>
        <taxon>Gobiesocidae</taxon>
        <taxon>Gobiesocinae</taxon>
        <taxon>Gouania</taxon>
    </lineage>
</organism>
<reference evidence="1" key="1">
    <citation type="submission" date="2020-06" db="EMBL/GenBank/DDBJ databases">
        <authorList>
            <consortium name="Wellcome Sanger Institute Data Sharing"/>
        </authorList>
    </citation>
    <scope>NUCLEOTIDE SEQUENCE [LARGE SCALE GENOMIC DNA]</scope>
</reference>
<evidence type="ECO:0000313" key="1">
    <source>
        <dbReference type="Ensembl" id="ENSGWIP00000043473.1"/>
    </source>
</evidence>
<accession>A0A8C5HCF7</accession>
<keyword evidence="2" id="KW-1185">Reference proteome</keyword>
<evidence type="ECO:0000313" key="2">
    <source>
        <dbReference type="Proteomes" id="UP000694680"/>
    </source>
</evidence>
<protein>
    <submittedName>
        <fullName evidence="1">Uncharacterized protein</fullName>
    </submittedName>
</protein>
<sequence length="141" mass="15825">RFVLAFYSHGCIYFDHSVLCLHYQLFRGEVVHIQAHLPAVLGLQGSSLLCQHVSRDGRPHVPRPVCAGEGDKVLRQRRHAEGLVKDAAVLVPVPKGVPAWCPQQREGNASLCHDGFVQMVKELTWSKPFEQTFYISDITHS</sequence>
<name>A0A8C5HCF7_GOUWI</name>
<dbReference type="AlphaFoldDB" id="A0A8C5HCF7"/>